<comment type="similarity">
    <text evidence="2">Belongs to the peptidase C19 family.</text>
</comment>
<feature type="region of interest" description="Disordered" evidence="9">
    <location>
        <begin position="667"/>
        <end position="710"/>
    </location>
</feature>
<dbReference type="PANTHER" id="PTHR24006">
    <property type="entry name" value="UBIQUITIN CARBOXYL-TERMINAL HYDROLASE"/>
    <property type="match status" value="1"/>
</dbReference>
<comment type="function">
    <text evidence="8">Recognizes and hydrolyzes the peptide bond at the C-terminal Gly of ubiquitin. Involved in the processing of poly-ubiquitin precursors as well as that of ubiquitinated proteins.</text>
</comment>
<dbReference type="InParanoid" id="A0A059CJ72"/>
<comment type="catalytic activity">
    <reaction evidence="1">
        <text>Thiol-dependent hydrolysis of ester, thioester, amide, peptide and isopeptide bonds formed by the C-terminal Gly of ubiquitin (a 76-residue protein attached to proteins as an intracellular targeting signal).</text>
        <dbReference type="EC" id="3.4.19.12"/>
    </reaction>
</comment>
<dbReference type="InterPro" id="IPR001394">
    <property type="entry name" value="Peptidase_C19_UCH"/>
</dbReference>
<dbReference type="FunFam" id="3.90.70.10:FF:000116">
    <property type="entry name" value="Ubiquitin carboxyl-terminal hydrolase 20"/>
    <property type="match status" value="1"/>
</dbReference>
<feature type="region of interest" description="Disordered" evidence="9">
    <location>
        <begin position="1"/>
        <end position="65"/>
    </location>
</feature>
<dbReference type="SUPFAM" id="SSF54001">
    <property type="entry name" value="Cysteine proteinases"/>
    <property type="match status" value="1"/>
</dbReference>
<dbReference type="GO" id="GO:0005829">
    <property type="term" value="C:cytosol"/>
    <property type="evidence" value="ECO:0000318"/>
    <property type="project" value="GO_Central"/>
</dbReference>
<feature type="region of interest" description="Disordered" evidence="9">
    <location>
        <begin position="588"/>
        <end position="622"/>
    </location>
</feature>
<protein>
    <recommendedName>
        <fullName evidence="3">ubiquitinyl hydrolase 1</fullName>
        <ecNumber evidence="3">3.4.19.12</ecNumber>
    </recommendedName>
</protein>
<keyword evidence="5" id="KW-0833">Ubl conjugation pathway</keyword>
<evidence type="ECO:0000256" key="4">
    <source>
        <dbReference type="ARBA" id="ARBA00022670"/>
    </source>
</evidence>
<evidence type="ECO:0000256" key="3">
    <source>
        <dbReference type="ARBA" id="ARBA00012759"/>
    </source>
</evidence>
<dbReference type="EMBL" id="KK198756">
    <property type="protein sequence ID" value="KCW77955.1"/>
    <property type="molecule type" value="Genomic_DNA"/>
</dbReference>
<evidence type="ECO:0000256" key="9">
    <source>
        <dbReference type="SAM" id="MobiDB-lite"/>
    </source>
</evidence>
<dbReference type="InterPro" id="IPR050164">
    <property type="entry name" value="Peptidase_C19"/>
</dbReference>
<dbReference type="GO" id="GO:0004843">
    <property type="term" value="F:cysteine-type deubiquitinase activity"/>
    <property type="evidence" value="ECO:0000318"/>
    <property type="project" value="GO_Central"/>
</dbReference>
<feature type="compositionally biased region" description="Acidic residues" evidence="9">
    <location>
        <begin position="43"/>
        <end position="62"/>
    </location>
</feature>
<feature type="compositionally biased region" description="Low complexity" evidence="9">
    <location>
        <begin position="13"/>
        <end position="26"/>
    </location>
</feature>
<feature type="region of interest" description="Disordered" evidence="9">
    <location>
        <begin position="542"/>
        <end position="567"/>
    </location>
</feature>
<dbReference type="PROSITE" id="PS50235">
    <property type="entry name" value="USP_3"/>
    <property type="match status" value="1"/>
</dbReference>
<evidence type="ECO:0000256" key="6">
    <source>
        <dbReference type="ARBA" id="ARBA00022801"/>
    </source>
</evidence>
<proteinExistence type="inferred from homology"/>
<dbReference type="GO" id="GO:0006508">
    <property type="term" value="P:proteolysis"/>
    <property type="evidence" value="ECO:0007669"/>
    <property type="project" value="UniProtKB-KW"/>
</dbReference>
<dbReference type="OrthoDB" id="420187at2759"/>
<dbReference type="GO" id="GO:0016579">
    <property type="term" value="P:protein deubiquitination"/>
    <property type="evidence" value="ECO:0007669"/>
    <property type="project" value="InterPro"/>
</dbReference>
<dbReference type="eggNOG" id="KOG1865">
    <property type="taxonomic scope" value="Eukaryota"/>
</dbReference>
<dbReference type="AlphaFoldDB" id="A0A059CJ72"/>
<evidence type="ECO:0000256" key="2">
    <source>
        <dbReference type="ARBA" id="ARBA00009085"/>
    </source>
</evidence>
<gene>
    <name evidence="11" type="ORF">EUGRSUZ_D02203</name>
</gene>
<dbReference type="PROSITE" id="PS00973">
    <property type="entry name" value="USP_2"/>
    <property type="match status" value="1"/>
</dbReference>
<sequence>MAELQAPETLASPGPLLPRRILGPFEAPSPPDGREPPPPAPSDGEEEDEEEEEESPPDEMEEDGRALGPYATADEEEVEKEVSPEENRYCCYRRRELSWWSPWYPRRRMICGPPLLLPAPPVPEIVPSGVGAGLTNLGFTCFLNAVMQCLTHTVPLVQAIRGFNHADLCDRGKEGFCVLCVLRNHIELCISSSGRIVSPFKLVHNLNNISSDFQRYQQEDAHEFQQALLDRLERCCLDSKAEDEVSARSNIVDQVFGGRLVSKLQCCSCGHCSYTYEPLIDLSLEIEHVANLSAALESFTNVEKIEDPETKFRCSNCNQEVSMEKQLLLDEEPSVAVFHLKRFKSDGFNVEKIDKHVDFPLELDLQPYTGGSRIHNVGIKYQLYAVVVHIGISPTSGHYFSFVRSSPGTWHRFDDAEVQKVQEDLVLAQDAYLLFYTKQGTPWFSSLMEAQKPNLNPDLSDASPTSVLDNLDVPCTSSPGMADIDKPIFCEPSHVSIEGAPTYPGNGSGNNSLGEVTGGAIVAKSFDHDLGENEVVNDSRDDIEAPLSSDERNCHGETSFSGRGESTTSFCGNICEPESQGLVNNDVFRPLTPVRSPSPSPASPDTYARKLSGESDGNSHLLKPHRVTCKQQLSKALDDPKRREAIRYIRQMPSSRGLRLYQAVLGPQSPGVSKKKMDRRRMRASPCKRTSPPSARPRSSHVHSVAARTR</sequence>
<dbReference type="STRING" id="71139.A0A059CJ72"/>
<keyword evidence="4" id="KW-0645">Protease</keyword>
<evidence type="ECO:0000256" key="5">
    <source>
        <dbReference type="ARBA" id="ARBA00022786"/>
    </source>
</evidence>
<organism evidence="11">
    <name type="scientific">Eucalyptus grandis</name>
    <name type="common">Flooded gum</name>
    <dbReference type="NCBI Taxonomy" id="71139"/>
    <lineage>
        <taxon>Eukaryota</taxon>
        <taxon>Viridiplantae</taxon>
        <taxon>Streptophyta</taxon>
        <taxon>Embryophyta</taxon>
        <taxon>Tracheophyta</taxon>
        <taxon>Spermatophyta</taxon>
        <taxon>Magnoliopsida</taxon>
        <taxon>eudicotyledons</taxon>
        <taxon>Gunneridae</taxon>
        <taxon>Pentapetalae</taxon>
        <taxon>rosids</taxon>
        <taxon>malvids</taxon>
        <taxon>Myrtales</taxon>
        <taxon>Myrtaceae</taxon>
        <taxon>Myrtoideae</taxon>
        <taxon>Eucalypteae</taxon>
        <taxon>Eucalyptus</taxon>
    </lineage>
</organism>
<dbReference type="InterPro" id="IPR018200">
    <property type="entry name" value="USP_CS"/>
</dbReference>
<feature type="compositionally biased region" description="Polar residues" evidence="9">
    <location>
        <begin position="556"/>
        <end position="567"/>
    </location>
</feature>
<dbReference type="GO" id="GO:0031647">
    <property type="term" value="P:regulation of protein stability"/>
    <property type="evidence" value="ECO:0000318"/>
    <property type="project" value="GO_Central"/>
</dbReference>
<feature type="compositionally biased region" description="Basic residues" evidence="9">
    <location>
        <begin position="673"/>
        <end position="683"/>
    </location>
</feature>
<dbReference type="Pfam" id="PF00443">
    <property type="entry name" value="UCH"/>
    <property type="match status" value="1"/>
</dbReference>
<feature type="domain" description="USP" evidence="10">
    <location>
        <begin position="132"/>
        <end position="439"/>
    </location>
</feature>
<dbReference type="Gramene" id="KCW77955">
    <property type="protein sequence ID" value="KCW77955"/>
    <property type="gene ID" value="EUGRSUZ_D02203"/>
</dbReference>
<evidence type="ECO:0000256" key="1">
    <source>
        <dbReference type="ARBA" id="ARBA00000707"/>
    </source>
</evidence>
<dbReference type="FunCoup" id="A0A059CJ72">
    <property type="interactions" value="552"/>
</dbReference>
<dbReference type="PANTHER" id="PTHR24006:SF747">
    <property type="entry name" value="UBIQUITIN CARBOXYL-TERMINAL HYDROLASE 20"/>
    <property type="match status" value="1"/>
</dbReference>
<dbReference type="KEGG" id="egr:104442021"/>
<feature type="compositionally biased region" description="Pro residues" evidence="9">
    <location>
        <begin position="27"/>
        <end position="41"/>
    </location>
</feature>
<dbReference type="InterPro" id="IPR028889">
    <property type="entry name" value="USP"/>
</dbReference>
<evidence type="ECO:0000259" key="10">
    <source>
        <dbReference type="PROSITE" id="PS50235"/>
    </source>
</evidence>
<evidence type="ECO:0000313" key="11">
    <source>
        <dbReference type="EMBL" id="KCW77955.1"/>
    </source>
</evidence>
<dbReference type="EC" id="3.4.19.12" evidence="3"/>
<accession>A0A059CJ72</accession>
<keyword evidence="7" id="KW-0788">Thiol protease</keyword>
<evidence type="ECO:0000256" key="8">
    <source>
        <dbReference type="ARBA" id="ARBA00037450"/>
    </source>
</evidence>
<dbReference type="InterPro" id="IPR038765">
    <property type="entry name" value="Papain-like_cys_pep_sf"/>
</dbReference>
<name>A0A059CJ72_EUCGR</name>
<feature type="compositionally biased region" description="Basic and acidic residues" evidence="9">
    <location>
        <begin position="542"/>
        <end position="555"/>
    </location>
</feature>
<dbReference type="Gene3D" id="3.90.70.10">
    <property type="entry name" value="Cysteine proteinases"/>
    <property type="match status" value="1"/>
</dbReference>
<feature type="compositionally biased region" description="Low complexity" evidence="9">
    <location>
        <begin position="691"/>
        <end position="710"/>
    </location>
</feature>
<reference evidence="11" key="1">
    <citation type="submission" date="2013-07" db="EMBL/GenBank/DDBJ databases">
        <title>The genome of Eucalyptus grandis.</title>
        <authorList>
            <person name="Schmutz J."/>
            <person name="Hayes R."/>
            <person name="Myburg A."/>
            <person name="Tuskan G."/>
            <person name="Grattapaglia D."/>
            <person name="Rokhsar D.S."/>
        </authorList>
    </citation>
    <scope>NUCLEOTIDE SEQUENCE</scope>
    <source>
        <tissue evidence="11">Leaf extractions</tissue>
    </source>
</reference>
<evidence type="ECO:0000256" key="7">
    <source>
        <dbReference type="ARBA" id="ARBA00022807"/>
    </source>
</evidence>
<dbReference type="GO" id="GO:0005634">
    <property type="term" value="C:nucleus"/>
    <property type="evidence" value="ECO:0000318"/>
    <property type="project" value="GO_Central"/>
</dbReference>
<keyword evidence="6" id="KW-0378">Hydrolase</keyword>